<dbReference type="InterPro" id="IPR016040">
    <property type="entry name" value="NAD(P)-bd_dom"/>
</dbReference>
<dbReference type="Gene3D" id="3.40.50.720">
    <property type="entry name" value="NAD(P)-binding Rossmann-like Domain"/>
    <property type="match status" value="1"/>
</dbReference>
<evidence type="ECO:0000256" key="1">
    <source>
        <dbReference type="ARBA" id="ARBA00005725"/>
    </source>
</evidence>
<reference evidence="5 6" key="1">
    <citation type="journal article" date="2024" name="IMA Fungus">
        <title>IMA Genome - F19 : A genome assembly and annotation guide to empower mycologists, including annotated draft genome sequences of Ceratocystis pirilliformis, Diaporthe australafricana, Fusarium ophioides, Paecilomyces lecythidis, and Sporothrix stenoceras.</title>
        <authorList>
            <person name="Aylward J."/>
            <person name="Wilson A.M."/>
            <person name="Visagie C.M."/>
            <person name="Spraker J."/>
            <person name="Barnes I."/>
            <person name="Buitendag C."/>
            <person name="Ceriani C."/>
            <person name="Del Mar Angel L."/>
            <person name="du Plessis D."/>
            <person name="Fuchs T."/>
            <person name="Gasser K."/>
            <person name="Kramer D."/>
            <person name="Li W."/>
            <person name="Munsamy K."/>
            <person name="Piso A."/>
            <person name="Price J.L."/>
            <person name="Sonnekus B."/>
            <person name="Thomas C."/>
            <person name="van der Nest A."/>
            <person name="van Dijk A."/>
            <person name="van Heerden A."/>
            <person name="van Vuuren N."/>
            <person name="Yilmaz N."/>
            <person name="Duong T.A."/>
            <person name="van der Merwe N.A."/>
            <person name="Wingfield M.J."/>
            <person name="Wingfield B.D."/>
        </authorList>
    </citation>
    <scope>NUCLEOTIDE SEQUENCE [LARGE SCALE GENOMIC DNA]</scope>
    <source>
        <strain evidence="5 6">CMW 18300</strain>
    </source>
</reference>
<dbReference type="PANTHER" id="PTHR47706:SF9">
    <property type="entry name" value="NMRA-LIKE DOMAIN-CONTAINING PROTEIN-RELATED"/>
    <property type="match status" value="1"/>
</dbReference>
<dbReference type="InterPro" id="IPR036291">
    <property type="entry name" value="NAD(P)-bd_dom_sf"/>
</dbReference>
<comment type="similarity">
    <text evidence="1">Belongs to the NmrA-type oxidoreductase family. Isoflavone reductase subfamily.</text>
</comment>
<evidence type="ECO:0000313" key="5">
    <source>
        <dbReference type="EMBL" id="KAL1854445.1"/>
    </source>
</evidence>
<evidence type="ECO:0000256" key="3">
    <source>
        <dbReference type="ARBA" id="ARBA00023002"/>
    </source>
</evidence>
<organism evidence="5 6">
    <name type="scientific">Diaporthe australafricana</name>
    <dbReference type="NCBI Taxonomy" id="127596"/>
    <lineage>
        <taxon>Eukaryota</taxon>
        <taxon>Fungi</taxon>
        <taxon>Dikarya</taxon>
        <taxon>Ascomycota</taxon>
        <taxon>Pezizomycotina</taxon>
        <taxon>Sordariomycetes</taxon>
        <taxon>Sordariomycetidae</taxon>
        <taxon>Diaporthales</taxon>
        <taxon>Diaporthaceae</taxon>
        <taxon>Diaporthe</taxon>
    </lineage>
</organism>
<dbReference type="Pfam" id="PF13460">
    <property type="entry name" value="NAD_binding_10"/>
    <property type="match status" value="1"/>
</dbReference>
<dbReference type="PANTHER" id="PTHR47706">
    <property type="entry name" value="NMRA-LIKE FAMILY PROTEIN"/>
    <property type="match status" value="1"/>
</dbReference>
<dbReference type="InterPro" id="IPR051609">
    <property type="entry name" value="NmrA/Isoflavone_reductase-like"/>
</dbReference>
<keyword evidence="3" id="KW-0560">Oxidoreductase</keyword>
<dbReference type="Proteomes" id="UP001583177">
    <property type="component" value="Unassembled WGS sequence"/>
</dbReference>
<dbReference type="SUPFAM" id="SSF51735">
    <property type="entry name" value="NAD(P)-binding Rossmann-fold domains"/>
    <property type="match status" value="1"/>
</dbReference>
<gene>
    <name evidence="5" type="ORF">Daus18300_011465</name>
</gene>
<evidence type="ECO:0000313" key="6">
    <source>
        <dbReference type="Proteomes" id="UP001583177"/>
    </source>
</evidence>
<keyword evidence="6" id="KW-1185">Reference proteome</keyword>
<feature type="domain" description="NAD(P)-binding" evidence="4">
    <location>
        <begin position="9"/>
        <end position="137"/>
    </location>
</feature>
<evidence type="ECO:0000259" key="4">
    <source>
        <dbReference type="Pfam" id="PF13460"/>
    </source>
</evidence>
<accession>A0ABR3W6N8</accession>
<keyword evidence="2" id="KW-0521">NADP</keyword>
<sequence length="310" mass="34918">MTITVGIAGITGKFGRLVATHLLKNPEVTLRGFCRDPSKVISSIASNPKVQLFQGDAYDHDKIRAFVRGSDVVICSYLGDDKLMVDGQKALIDACEAEGVPRYIASDWALDYTKLEFGQLFVKDPMKHVKAYLETKDKVKGVHILVGGFMNPVFSPLFNILDAKNNVIKYWGEGTEPWEGTSYENAAQYTAAVAADPQAVGIQKFLGDRKTIKEIAASFKKVYGVEPKLERQGSLEDLKARMHALRSENPSEIFSYMFLFFFYYWLNGQTFVGPETDNHKYPDIKPETWEDFMQKRSVEELVGSYFALSM</sequence>
<dbReference type="EMBL" id="JAWRVE010000139">
    <property type="protein sequence ID" value="KAL1854445.1"/>
    <property type="molecule type" value="Genomic_DNA"/>
</dbReference>
<name>A0ABR3W6N8_9PEZI</name>
<proteinExistence type="inferred from homology"/>
<evidence type="ECO:0000256" key="2">
    <source>
        <dbReference type="ARBA" id="ARBA00022857"/>
    </source>
</evidence>
<comment type="caution">
    <text evidence="5">The sequence shown here is derived from an EMBL/GenBank/DDBJ whole genome shotgun (WGS) entry which is preliminary data.</text>
</comment>
<protein>
    <recommendedName>
        <fullName evidence="4">NAD(P)-binding domain-containing protein</fullName>
    </recommendedName>
</protein>